<reference evidence="4" key="1">
    <citation type="journal article" date="2015" name="Nature">
        <title>Complex archaea that bridge the gap between prokaryotes and eukaryotes.</title>
        <authorList>
            <person name="Spang A."/>
            <person name="Saw J.H."/>
            <person name="Jorgensen S.L."/>
            <person name="Zaremba-Niedzwiedzka K."/>
            <person name="Martijn J."/>
            <person name="Lind A.E."/>
            <person name="van Eijk R."/>
            <person name="Schleper C."/>
            <person name="Guy L."/>
            <person name="Ettema T.J."/>
        </authorList>
    </citation>
    <scope>NUCLEOTIDE SEQUENCE</scope>
</reference>
<dbReference type="Gene3D" id="2.30.140.10">
    <property type="entry name" value="Spermidine synthase, tetramerisation domain"/>
    <property type="match status" value="1"/>
</dbReference>
<dbReference type="AlphaFoldDB" id="A0A0F9JFG9"/>
<evidence type="ECO:0000259" key="3">
    <source>
        <dbReference type="PROSITE" id="PS51006"/>
    </source>
</evidence>
<dbReference type="PROSITE" id="PS51006">
    <property type="entry name" value="PABS_2"/>
    <property type="match status" value="1"/>
</dbReference>
<organism evidence="4">
    <name type="scientific">marine sediment metagenome</name>
    <dbReference type="NCBI Taxonomy" id="412755"/>
    <lineage>
        <taxon>unclassified sequences</taxon>
        <taxon>metagenomes</taxon>
        <taxon>ecological metagenomes</taxon>
    </lineage>
</organism>
<evidence type="ECO:0000313" key="4">
    <source>
        <dbReference type="EMBL" id="KKM61046.1"/>
    </source>
</evidence>
<dbReference type="InterPro" id="IPR001045">
    <property type="entry name" value="Spermi_synthase"/>
</dbReference>
<dbReference type="HAMAP" id="MF_00198">
    <property type="entry name" value="Spermidine_synth"/>
    <property type="match status" value="1"/>
</dbReference>
<dbReference type="PANTHER" id="PTHR11558:SF11">
    <property type="entry name" value="SPERMIDINE SYNTHASE"/>
    <property type="match status" value="1"/>
</dbReference>
<comment type="caution">
    <text evidence="4">The sequence shown here is derived from an EMBL/GenBank/DDBJ whole genome shotgun (WGS) entry which is preliminary data.</text>
</comment>
<dbReference type="SUPFAM" id="SSF53335">
    <property type="entry name" value="S-adenosyl-L-methionine-dependent methyltransferases"/>
    <property type="match status" value="1"/>
</dbReference>
<accession>A0A0F9JFG9</accession>
<dbReference type="GO" id="GO:0016740">
    <property type="term" value="F:transferase activity"/>
    <property type="evidence" value="ECO:0007669"/>
    <property type="project" value="UniProtKB-KW"/>
</dbReference>
<dbReference type="PANTHER" id="PTHR11558">
    <property type="entry name" value="SPERMIDINE/SPERMINE SYNTHASE"/>
    <property type="match status" value="1"/>
</dbReference>
<dbReference type="InterPro" id="IPR029063">
    <property type="entry name" value="SAM-dependent_MTases_sf"/>
</dbReference>
<proteinExistence type="inferred from homology"/>
<name>A0A0F9JFG9_9ZZZZ</name>
<dbReference type="Pfam" id="PF01564">
    <property type="entry name" value="Spermine_synth"/>
    <property type="match status" value="1"/>
</dbReference>
<feature type="domain" description="PABS" evidence="3">
    <location>
        <begin position="1"/>
        <end position="251"/>
    </location>
</feature>
<gene>
    <name evidence="4" type="ORF">LCGC14_1535700</name>
</gene>
<dbReference type="InterPro" id="IPR030374">
    <property type="entry name" value="PABS"/>
</dbReference>
<comment type="similarity">
    <text evidence="1">Belongs to the spermidine/spermine synthase family.</text>
</comment>
<evidence type="ECO:0000256" key="1">
    <source>
        <dbReference type="ARBA" id="ARBA00007867"/>
    </source>
</evidence>
<dbReference type="InterPro" id="IPR037163">
    <property type="entry name" value="Spermidine_synt_N_sf"/>
</dbReference>
<keyword evidence="2" id="KW-0808">Transferase</keyword>
<dbReference type="Pfam" id="PF17284">
    <property type="entry name" value="Spermine_synt_N"/>
    <property type="match status" value="1"/>
</dbReference>
<dbReference type="Gene3D" id="3.40.50.150">
    <property type="entry name" value="Vaccinia Virus protein VP39"/>
    <property type="match status" value="1"/>
</dbReference>
<dbReference type="EMBL" id="LAZR01011563">
    <property type="protein sequence ID" value="KKM61046.1"/>
    <property type="molecule type" value="Genomic_DNA"/>
</dbReference>
<sequence length="303" mass="35710">MRYKTKTILHSVIVKISEEKILEDFYSEFNHIEIIKTKSFGKILILDDEIQFAELDEFMYHEMFCFPSLFSHPNPKRVLIIGGGDLLLAKQILKYPFIDAVDLIELDSYVTKLCTKRFKHLLGEINKNPKLHIKFQDGYQFIKETANAYDIIYIDLPDKKKNCEFAHEDKFYEDIKRILNHSGILAAQTGNGSCFYYSKKTKRIRKNLSIKNPKSCVEYFKIFTRNFTNPFQYNQYIPSFFGSWSFTLGSDGIDFKEVNQEHIISKYSTLDPKSLYYSPEYHKSIKYQPKIIEDLLSRVKEIV</sequence>
<evidence type="ECO:0000256" key="2">
    <source>
        <dbReference type="ARBA" id="ARBA00022679"/>
    </source>
</evidence>
<dbReference type="InterPro" id="IPR035246">
    <property type="entry name" value="Spermidine_synt_N"/>
</dbReference>
<protein>
    <recommendedName>
        <fullName evidence="3">PABS domain-containing protein</fullName>
    </recommendedName>
</protein>